<dbReference type="AlphaFoldDB" id="A0A6N3EAB0"/>
<gene>
    <name evidence="2" type="primary">rpfG_2</name>
    <name evidence="2" type="ORF">CTLFYP3_02153</name>
</gene>
<dbReference type="Gene3D" id="1.10.3210.10">
    <property type="entry name" value="Hypothetical protein af1432"/>
    <property type="match status" value="1"/>
</dbReference>
<dbReference type="EMBL" id="CACRTO010000020">
    <property type="protein sequence ID" value="VYU35403.1"/>
    <property type="molecule type" value="Genomic_DNA"/>
</dbReference>
<proteinExistence type="predicted"/>
<reference evidence="2" key="1">
    <citation type="submission" date="2019-11" db="EMBL/GenBank/DDBJ databases">
        <authorList>
            <person name="Feng L."/>
        </authorList>
    </citation>
    <scope>NUCLEOTIDE SEQUENCE</scope>
    <source>
        <strain evidence="2">CTertiumLFYP3</strain>
    </source>
</reference>
<evidence type="ECO:0000313" key="2">
    <source>
        <dbReference type="EMBL" id="VYU35403.1"/>
    </source>
</evidence>
<dbReference type="InterPro" id="IPR037522">
    <property type="entry name" value="HD_GYP_dom"/>
</dbReference>
<dbReference type="InterPro" id="IPR003607">
    <property type="entry name" value="HD/PDEase_dom"/>
</dbReference>
<dbReference type="GO" id="GO:0071111">
    <property type="term" value="F:cyclic-guanylate-specific phosphodiesterase activity"/>
    <property type="evidence" value="ECO:0007669"/>
    <property type="project" value="UniProtKB-EC"/>
</dbReference>
<evidence type="ECO:0000259" key="1">
    <source>
        <dbReference type="PROSITE" id="PS51832"/>
    </source>
</evidence>
<protein>
    <submittedName>
        <fullName evidence="2">Cyclic di-GMP phosphodiesterase response regulator RpfG</fullName>
        <ecNumber evidence="2">3.1.4.52</ecNumber>
    </submittedName>
</protein>
<dbReference type="PROSITE" id="PS51832">
    <property type="entry name" value="HD_GYP"/>
    <property type="match status" value="1"/>
</dbReference>
<sequence>MEIKTKLLDVSQLKAGMVTAKEIIYNGSILIGKDIELTNHLLDKLNLIYFLDKVEIYVSEEESKELIALEKIDETLKNITVDVKLLFDNTNTLKSATTNEVNKYAEKLLDELKNNSLFLKNIVLNGSGEDSIYRHSVNVAAVSYIIGKWAGFSENKLHSLVYASLLHDFGKTKISKQIINKTRRLTTEEFEIIKTHPRLTYNEIKEIPFIGQSVLYGVLMHHERNDGSGYPLGLKGPQIHDFGKIIAISDTFDALNSNRVHKKKRRPLEALKIIQEESLSKLDFKFCNIFLNGLKNFYVGQNAILNNNDTCKIIQLNTNNIDLPLVLTNNEFVDLSKSPYLHITEII</sequence>
<name>A0A6N3EAB0_9CLOT</name>
<dbReference type="PANTHER" id="PTHR43155:SF2">
    <property type="entry name" value="CYCLIC DI-GMP PHOSPHODIESTERASE PA4108"/>
    <property type="match status" value="1"/>
</dbReference>
<dbReference type="CDD" id="cd00077">
    <property type="entry name" value="HDc"/>
    <property type="match status" value="1"/>
</dbReference>
<dbReference type="Pfam" id="PF13487">
    <property type="entry name" value="HD_5"/>
    <property type="match status" value="1"/>
</dbReference>
<dbReference type="PANTHER" id="PTHR43155">
    <property type="entry name" value="CYCLIC DI-GMP PHOSPHODIESTERASE PA4108-RELATED"/>
    <property type="match status" value="1"/>
</dbReference>
<dbReference type="RefSeq" id="WP_156626604.1">
    <property type="nucleotide sequence ID" value="NZ_CACRTO010000020.1"/>
</dbReference>
<organism evidence="2">
    <name type="scientific">Clostridium tertium</name>
    <dbReference type="NCBI Taxonomy" id="1559"/>
    <lineage>
        <taxon>Bacteria</taxon>
        <taxon>Bacillati</taxon>
        <taxon>Bacillota</taxon>
        <taxon>Clostridia</taxon>
        <taxon>Eubacteriales</taxon>
        <taxon>Clostridiaceae</taxon>
        <taxon>Clostridium</taxon>
    </lineage>
</organism>
<feature type="domain" description="HD-GYP" evidence="1">
    <location>
        <begin position="110"/>
        <end position="306"/>
    </location>
</feature>
<dbReference type="SUPFAM" id="SSF109604">
    <property type="entry name" value="HD-domain/PDEase-like"/>
    <property type="match status" value="1"/>
</dbReference>
<accession>A0A6N3EAB0</accession>
<dbReference type="SMART" id="SM00471">
    <property type="entry name" value="HDc"/>
    <property type="match status" value="1"/>
</dbReference>
<keyword evidence="2" id="KW-0378">Hydrolase</keyword>
<dbReference type="EC" id="3.1.4.52" evidence="2"/>